<comment type="caution">
    <text evidence="1">The sequence shown here is derived from an EMBL/GenBank/DDBJ whole genome shotgun (WGS) entry which is preliminary data.</text>
</comment>
<gene>
    <name evidence="1" type="ORF">E1269_29660</name>
</gene>
<keyword evidence="1" id="KW-0560">Oxidoreductase</keyword>
<dbReference type="InParanoid" id="A0A4R5CF40"/>
<evidence type="ECO:0000313" key="2">
    <source>
        <dbReference type="Proteomes" id="UP000294739"/>
    </source>
</evidence>
<dbReference type="GO" id="GO:0016706">
    <property type="term" value="F:2-oxoglutarate-dependent dioxygenase activity"/>
    <property type="evidence" value="ECO:0007669"/>
    <property type="project" value="UniProtKB-ARBA"/>
</dbReference>
<dbReference type="SUPFAM" id="SSF51197">
    <property type="entry name" value="Clavaminate synthase-like"/>
    <property type="match status" value="1"/>
</dbReference>
<organism evidence="1 2">
    <name type="scientific">Jiangella asiatica</name>
    <dbReference type="NCBI Taxonomy" id="2530372"/>
    <lineage>
        <taxon>Bacteria</taxon>
        <taxon>Bacillati</taxon>
        <taxon>Actinomycetota</taxon>
        <taxon>Actinomycetes</taxon>
        <taxon>Jiangellales</taxon>
        <taxon>Jiangellaceae</taxon>
        <taxon>Jiangella</taxon>
    </lineage>
</organism>
<reference evidence="1 2" key="1">
    <citation type="submission" date="2019-03" db="EMBL/GenBank/DDBJ databases">
        <title>Draft genome sequences of novel Actinobacteria.</title>
        <authorList>
            <person name="Sahin N."/>
            <person name="Ay H."/>
            <person name="Saygin H."/>
        </authorList>
    </citation>
    <scope>NUCLEOTIDE SEQUENCE [LARGE SCALE GENOMIC DNA]</scope>
    <source>
        <strain evidence="1 2">5K138</strain>
    </source>
</reference>
<proteinExistence type="predicted"/>
<dbReference type="Gene3D" id="2.60.120.620">
    <property type="entry name" value="q2cbj1_9rhob like domain"/>
    <property type="match status" value="1"/>
</dbReference>
<evidence type="ECO:0000313" key="1">
    <source>
        <dbReference type="EMBL" id="TDD97556.1"/>
    </source>
</evidence>
<dbReference type="InterPro" id="IPR008775">
    <property type="entry name" value="Phytyl_CoA_dOase-like"/>
</dbReference>
<sequence>MPSPTTALGQPYSLAADAVSAFGRDGYVRLPGALDPASLRTVEPEITAKVFELNTVHTPMAERTTTQKAFLQVGNLWRHSDAARSLVYSTRLARIAAELLGVASVRLFADQALYKEPGGGITPWHADQYYWPFASDRICTVWVPLQETPLEMGPLAFAAGSHRFEFGRDLPISDESEAAIQEALRREGFPVDIRPYALGDVSFHLGWTFHRAEQNLSAEPRRVMTVIYMDASMRIAPLVRPQQQRELNLLMPGAQVGDIPETPLNPLLYAG</sequence>
<dbReference type="EMBL" id="SMKZ01000074">
    <property type="protein sequence ID" value="TDD97556.1"/>
    <property type="molecule type" value="Genomic_DNA"/>
</dbReference>
<dbReference type="GO" id="GO:0005506">
    <property type="term" value="F:iron ion binding"/>
    <property type="evidence" value="ECO:0007669"/>
    <property type="project" value="UniProtKB-ARBA"/>
</dbReference>
<dbReference type="AlphaFoldDB" id="A0A4R5CF40"/>
<dbReference type="RefSeq" id="WP_131901458.1">
    <property type="nucleotide sequence ID" value="NZ_SMKZ01000074.1"/>
</dbReference>
<dbReference type="PANTHER" id="PTHR20883">
    <property type="entry name" value="PHYTANOYL-COA DIOXYGENASE DOMAIN CONTAINING 1"/>
    <property type="match status" value="1"/>
</dbReference>
<dbReference type="PANTHER" id="PTHR20883:SF48">
    <property type="entry name" value="ECTOINE DIOXYGENASE"/>
    <property type="match status" value="1"/>
</dbReference>
<dbReference type="Pfam" id="PF05721">
    <property type="entry name" value="PhyH"/>
    <property type="match status" value="1"/>
</dbReference>
<keyword evidence="2" id="KW-1185">Reference proteome</keyword>
<protein>
    <submittedName>
        <fullName evidence="1">Phytanoyl-CoA dioxygenase</fullName>
    </submittedName>
</protein>
<dbReference type="OrthoDB" id="9814777at2"/>
<accession>A0A4R5CF40</accession>
<dbReference type="Proteomes" id="UP000294739">
    <property type="component" value="Unassembled WGS sequence"/>
</dbReference>
<name>A0A4R5CF40_9ACTN</name>
<keyword evidence="1" id="KW-0223">Dioxygenase</keyword>